<organism evidence="5 6">
    <name type="scientific">Parapedobacter deserti</name>
    <dbReference type="NCBI Taxonomy" id="1912957"/>
    <lineage>
        <taxon>Bacteria</taxon>
        <taxon>Pseudomonadati</taxon>
        <taxon>Bacteroidota</taxon>
        <taxon>Sphingobacteriia</taxon>
        <taxon>Sphingobacteriales</taxon>
        <taxon>Sphingobacteriaceae</taxon>
        <taxon>Parapedobacter</taxon>
    </lineage>
</organism>
<evidence type="ECO:0000313" key="6">
    <source>
        <dbReference type="Proteomes" id="UP001595526"/>
    </source>
</evidence>
<dbReference type="Gene3D" id="2.60.120.10">
    <property type="entry name" value="Jelly Rolls"/>
    <property type="match status" value="1"/>
</dbReference>
<dbReference type="PANTHER" id="PTHR11019:SF199">
    <property type="entry name" value="HTH-TYPE TRANSCRIPTIONAL REGULATOR NIMR"/>
    <property type="match status" value="1"/>
</dbReference>
<keyword evidence="6" id="KW-1185">Reference proteome</keyword>
<feature type="domain" description="HTH araC/xylS-type" evidence="4">
    <location>
        <begin position="166"/>
        <end position="264"/>
    </location>
</feature>
<dbReference type="InterPro" id="IPR020449">
    <property type="entry name" value="Tscrpt_reg_AraC-type_HTH"/>
</dbReference>
<keyword evidence="1" id="KW-0805">Transcription regulation</keyword>
<gene>
    <name evidence="5" type="ORF">ACFOET_04600</name>
</gene>
<dbReference type="InterPro" id="IPR011051">
    <property type="entry name" value="RmlC_Cupin_sf"/>
</dbReference>
<dbReference type="Pfam" id="PF12833">
    <property type="entry name" value="HTH_18"/>
    <property type="match status" value="1"/>
</dbReference>
<keyword evidence="2" id="KW-0238">DNA-binding</keyword>
<dbReference type="InterPro" id="IPR009057">
    <property type="entry name" value="Homeodomain-like_sf"/>
</dbReference>
<dbReference type="EMBL" id="JBHRTA010000009">
    <property type="protein sequence ID" value="MFC3196888.1"/>
    <property type="molecule type" value="Genomic_DNA"/>
</dbReference>
<comment type="caution">
    <text evidence="5">The sequence shown here is derived from an EMBL/GenBank/DDBJ whole genome shotgun (WGS) entry which is preliminary data.</text>
</comment>
<dbReference type="InterPro" id="IPR018060">
    <property type="entry name" value="HTH_AraC"/>
</dbReference>
<name>A0ABV7JJ42_9SPHI</name>
<dbReference type="SUPFAM" id="SSF46689">
    <property type="entry name" value="Homeodomain-like"/>
    <property type="match status" value="2"/>
</dbReference>
<dbReference type="SUPFAM" id="SSF51182">
    <property type="entry name" value="RmlC-like cupins"/>
    <property type="match status" value="1"/>
</dbReference>
<dbReference type="InterPro" id="IPR003313">
    <property type="entry name" value="AraC-bd"/>
</dbReference>
<dbReference type="PANTHER" id="PTHR11019">
    <property type="entry name" value="HTH-TYPE TRANSCRIPTIONAL REGULATOR NIMR"/>
    <property type="match status" value="1"/>
</dbReference>
<dbReference type="Pfam" id="PF02311">
    <property type="entry name" value="AraC_binding"/>
    <property type="match status" value="1"/>
</dbReference>
<dbReference type="SMART" id="SM00342">
    <property type="entry name" value="HTH_ARAC"/>
    <property type="match status" value="1"/>
</dbReference>
<keyword evidence="3" id="KW-0804">Transcription</keyword>
<evidence type="ECO:0000256" key="3">
    <source>
        <dbReference type="ARBA" id="ARBA00023163"/>
    </source>
</evidence>
<evidence type="ECO:0000256" key="2">
    <source>
        <dbReference type="ARBA" id="ARBA00023125"/>
    </source>
</evidence>
<dbReference type="PRINTS" id="PR00032">
    <property type="entry name" value="HTHARAC"/>
</dbReference>
<dbReference type="RefSeq" id="WP_379020042.1">
    <property type="nucleotide sequence ID" value="NZ_JBHRTA010000009.1"/>
</dbReference>
<sequence length="280" mass="32719">MDNYVNRYYITEVDRHPDTVYCHHAVMGEKFIPEHEHRKGQFLYTEGGVVYLNTPEQSYFLPARHYIWIPAGTRHSIHPSTPEVIMRNLYFPVHACDDGFFARTAIYPVDDLLMELMMFTNRWNGNIHPEDESRYSIAKAFKMLLPELSRGALPLALPYPDDTRLVRIVNYLDKNIGENVSFKHIADQFGISERSLARLFQKELNMSFIQYFTILRMLKGLKLLLDDKLSINEVASKVGYSSLPTFSNTFTRIVGVRPSEYVKHRGLWDRQRNNNIKHKS</sequence>
<protein>
    <submittedName>
        <fullName evidence="5">AraC family transcriptional regulator</fullName>
    </submittedName>
</protein>
<dbReference type="PROSITE" id="PS01124">
    <property type="entry name" value="HTH_ARAC_FAMILY_2"/>
    <property type="match status" value="1"/>
</dbReference>
<proteinExistence type="predicted"/>
<evidence type="ECO:0000313" key="5">
    <source>
        <dbReference type="EMBL" id="MFC3196888.1"/>
    </source>
</evidence>
<dbReference type="Gene3D" id="1.10.10.60">
    <property type="entry name" value="Homeodomain-like"/>
    <property type="match status" value="2"/>
</dbReference>
<evidence type="ECO:0000256" key="1">
    <source>
        <dbReference type="ARBA" id="ARBA00023015"/>
    </source>
</evidence>
<dbReference type="Proteomes" id="UP001595526">
    <property type="component" value="Unassembled WGS sequence"/>
</dbReference>
<dbReference type="InterPro" id="IPR014710">
    <property type="entry name" value="RmlC-like_jellyroll"/>
</dbReference>
<reference evidence="6" key="1">
    <citation type="journal article" date="2019" name="Int. J. Syst. Evol. Microbiol.">
        <title>The Global Catalogue of Microorganisms (GCM) 10K type strain sequencing project: providing services to taxonomists for standard genome sequencing and annotation.</title>
        <authorList>
            <consortium name="The Broad Institute Genomics Platform"/>
            <consortium name="The Broad Institute Genome Sequencing Center for Infectious Disease"/>
            <person name="Wu L."/>
            <person name="Ma J."/>
        </authorList>
    </citation>
    <scope>NUCLEOTIDE SEQUENCE [LARGE SCALE GENOMIC DNA]</scope>
    <source>
        <strain evidence="6">KCTC 52416</strain>
    </source>
</reference>
<accession>A0ABV7JJ42</accession>
<evidence type="ECO:0000259" key="4">
    <source>
        <dbReference type="PROSITE" id="PS01124"/>
    </source>
</evidence>